<protein>
    <recommendedName>
        <fullName evidence="3">DUF38 domain-containing protein</fullName>
    </recommendedName>
</protein>
<sequence length="202" mass="23821">MGAKSEKDRKAVVQWIKKQPLSDVEHCRIWYEMTTETFFHIFKNIKITSHLEIYPAYARELKVKLPEGLEYFSGNSRWLTTKQLLSMTNYKQLDIRKSSFRNQHASALINAVMSVGLPKLEYCRININHYNIEKILEKVEYEKNEVPRWTSWQTRFILKNGQENSIVKGLYDFHRDDGMIVSLGHCANDFHNGDFLNIHVHS</sequence>
<dbReference type="AlphaFoldDB" id="G0NJU4"/>
<dbReference type="Proteomes" id="UP000008068">
    <property type="component" value="Unassembled WGS sequence"/>
</dbReference>
<dbReference type="PANTHER" id="PTHR21503:SF8">
    <property type="entry name" value="F-BOX ASSOCIATED DOMAIN-CONTAINING PROTEIN-RELATED"/>
    <property type="match status" value="1"/>
</dbReference>
<organism evidence="2">
    <name type="scientific">Caenorhabditis brenneri</name>
    <name type="common">Nematode worm</name>
    <dbReference type="NCBI Taxonomy" id="135651"/>
    <lineage>
        <taxon>Eukaryota</taxon>
        <taxon>Metazoa</taxon>
        <taxon>Ecdysozoa</taxon>
        <taxon>Nematoda</taxon>
        <taxon>Chromadorea</taxon>
        <taxon>Rhabditida</taxon>
        <taxon>Rhabditina</taxon>
        <taxon>Rhabditomorpha</taxon>
        <taxon>Rhabditoidea</taxon>
        <taxon>Rhabditidae</taxon>
        <taxon>Peloderinae</taxon>
        <taxon>Caenorhabditis</taxon>
    </lineage>
</organism>
<dbReference type="EMBL" id="GL379897">
    <property type="protein sequence ID" value="EGT32709.1"/>
    <property type="molecule type" value="Genomic_DNA"/>
</dbReference>
<gene>
    <name evidence="1" type="ORF">CAEBREN_15118</name>
</gene>
<keyword evidence="2" id="KW-1185">Reference proteome</keyword>
<name>G0NJU4_CAEBE</name>
<accession>G0NJU4</accession>
<dbReference type="PANTHER" id="PTHR21503">
    <property type="entry name" value="F-BOX-CONTAINING HYPOTHETICAL PROTEIN C.ELEGANS"/>
    <property type="match status" value="1"/>
</dbReference>
<dbReference type="InParanoid" id="G0NJU4"/>
<reference evidence="2" key="1">
    <citation type="submission" date="2011-07" db="EMBL/GenBank/DDBJ databases">
        <authorList>
            <consortium name="Caenorhabditis brenneri Sequencing and Analysis Consortium"/>
            <person name="Wilson R.K."/>
        </authorList>
    </citation>
    <scope>NUCLEOTIDE SEQUENCE [LARGE SCALE GENOMIC DNA]</scope>
    <source>
        <strain evidence="2">PB2801</strain>
    </source>
</reference>
<evidence type="ECO:0008006" key="3">
    <source>
        <dbReference type="Google" id="ProtNLM"/>
    </source>
</evidence>
<evidence type="ECO:0000313" key="2">
    <source>
        <dbReference type="Proteomes" id="UP000008068"/>
    </source>
</evidence>
<evidence type="ECO:0000313" key="1">
    <source>
        <dbReference type="EMBL" id="EGT32709.1"/>
    </source>
</evidence>
<dbReference type="HOGENOM" id="CLU_1355705_0_0_1"/>
<proteinExistence type="predicted"/>